<dbReference type="PANTHER" id="PTHR34218:SF4">
    <property type="entry name" value="ACYL-HOMOSERINE LACTONE ACYLASE QUIP"/>
    <property type="match status" value="1"/>
</dbReference>
<dbReference type="GO" id="GO:0016811">
    <property type="term" value="F:hydrolase activity, acting on carbon-nitrogen (but not peptide) bonds, in linear amides"/>
    <property type="evidence" value="ECO:0007669"/>
    <property type="project" value="InterPro"/>
</dbReference>
<organism evidence="7 8">
    <name type="scientific">Sorangium cellulosum</name>
    <name type="common">Polyangium cellulosum</name>
    <dbReference type="NCBI Taxonomy" id="56"/>
    <lineage>
        <taxon>Bacteria</taxon>
        <taxon>Pseudomonadati</taxon>
        <taxon>Myxococcota</taxon>
        <taxon>Polyangia</taxon>
        <taxon>Polyangiales</taxon>
        <taxon>Polyangiaceae</taxon>
        <taxon>Sorangium</taxon>
    </lineage>
</organism>
<dbReference type="GO" id="GO:0046872">
    <property type="term" value="F:metal ion binding"/>
    <property type="evidence" value="ECO:0007669"/>
    <property type="project" value="UniProtKB-KW"/>
</dbReference>
<evidence type="ECO:0000313" key="8">
    <source>
        <dbReference type="Proteomes" id="UP000295781"/>
    </source>
</evidence>
<evidence type="ECO:0000256" key="2">
    <source>
        <dbReference type="ARBA" id="ARBA00022801"/>
    </source>
</evidence>
<dbReference type="InterPro" id="IPR002692">
    <property type="entry name" value="S45"/>
</dbReference>
<gene>
    <name evidence="7" type="ORF">SOCEGT47_044250</name>
</gene>
<dbReference type="InterPro" id="IPR014395">
    <property type="entry name" value="Pen/GL7ACA/AHL_acylase"/>
</dbReference>
<dbReference type="Gene3D" id="1.10.439.10">
    <property type="entry name" value="Penicillin Amidohydrolase, domain 1"/>
    <property type="match status" value="1"/>
</dbReference>
<dbReference type="Proteomes" id="UP000295781">
    <property type="component" value="Chromosome"/>
</dbReference>
<dbReference type="SUPFAM" id="SSF56235">
    <property type="entry name" value="N-terminal nucleophile aminohydrolases (Ntn hydrolases)"/>
    <property type="match status" value="1"/>
</dbReference>
<dbReference type="OrthoDB" id="9760084at2"/>
<keyword evidence="5" id="KW-0479">Metal-binding</keyword>
<comment type="cofactor">
    <cofactor evidence="5">
        <name>Ca(2+)</name>
        <dbReference type="ChEBI" id="CHEBI:29108"/>
    </cofactor>
    <text evidence="5">Binds 1 Ca(2+) ion per dimer.</text>
</comment>
<dbReference type="Gene3D" id="3.60.20.10">
    <property type="entry name" value="Glutamine Phosphoribosylpyrophosphate, subunit 1, domain 1"/>
    <property type="match status" value="1"/>
</dbReference>
<feature type="binding site" evidence="5">
    <location>
        <position position="196"/>
    </location>
    <ligand>
        <name>Ca(2+)</name>
        <dbReference type="ChEBI" id="CHEBI:29108"/>
    </ligand>
</feature>
<evidence type="ECO:0000256" key="4">
    <source>
        <dbReference type="PIRSR" id="PIRSR001227-1"/>
    </source>
</evidence>
<dbReference type="PROSITE" id="PS51257">
    <property type="entry name" value="PROKAR_LIPOPROTEIN"/>
    <property type="match status" value="1"/>
</dbReference>
<feature type="binding site" evidence="5">
    <location>
        <position position="342"/>
    </location>
    <ligand>
        <name>Ca(2+)</name>
        <dbReference type="ChEBI" id="CHEBI:29108"/>
    </ligand>
</feature>
<evidence type="ECO:0000256" key="3">
    <source>
        <dbReference type="ARBA" id="ARBA00023145"/>
    </source>
</evidence>
<dbReference type="RefSeq" id="WP_129349389.1">
    <property type="nucleotide sequence ID" value="NZ_CP012670.1"/>
</dbReference>
<dbReference type="InterPro" id="IPR023343">
    <property type="entry name" value="Penicillin_amidase_dom1"/>
</dbReference>
<feature type="signal peptide" evidence="6">
    <location>
        <begin position="1"/>
        <end position="22"/>
    </location>
</feature>
<dbReference type="InterPro" id="IPR029055">
    <property type="entry name" value="Ntn_hydrolases_N"/>
</dbReference>
<dbReference type="Pfam" id="PF01804">
    <property type="entry name" value="Penicil_amidase"/>
    <property type="match status" value="1"/>
</dbReference>
<dbReference type="PANTHER" id="PTHR34218">
    <property type="entry name" value="PEPTIDASE S45 PENICILLIN AMIDASE"/>
    <property type="match status" value="1"/>
</dbReference>
<accession>A0A4P2Q3J5</accession>
<dbReference type="InterPro" id="IPR043146">
    <property type="entry name" value="Penicillin_amidase_N_B-knob"/>
</dbReference>
<evidence type="ECO:0000256" key="6">
    <source>
        <dbReference type="SAM" id="SignalP"/>
    </source>
</evidence>
<dbReference type="AlphaFoldDB" id="A0A4P2Q3J5"/>
<evidence type="ECO:0000256" key="1">
    <source>
        <dbReference type="ARBA" id="ARBA00006586"/>
    </source>
</evidence>
<proteinExistence type="inferred from homology"/>
<reference evidence="7 8" key="1">
    <citation type="submission" date="2015-09" db="EMBL/GenBank/DDBJ databases">
        <title>Sorangium comparison.</title>
        <authorList>
            <person name="Zaburannyi N."/>
            <person name="Bunk B."/>
            <person name="Overmann J."/>
            <person name="Mueller R."/>
        </authorList>
    </citation>
    <scope>NUCLEOTIDE SEQUENCE [LARGE SCALE GENOMIC DNA]</scope>
    <source>
        <strain evidence="7 8">So ceGT47</strain>
    </source>
</reference>
<sequence length="799" mass="85925">MSRRVRSLLLSALASLTIAGCADGPQGGARAPAPRAGGAMAGAGSAVAVPGLESAVTVTFDRLGIPTIRAASRQDALRALGVVTARDRLFQLDLLRRSSGGRLAEILGRDLLAADTRQRLYGVPRAASAILARLPERQRAALDAYAEGVNAVLRRAETLPVEFRELGYRPEPWRPEDSVLVVLGMFDALSVSEDLERTRTVLSRSLPEGVTSFLLEDIDPYTRALLGAQAPAAPPLPAEELRALVARSRRAHAWRGGVLSAASGEAPVGSNGWAVAGQRTRDGRALLANDMHLELGVPNIWYRAELRYDDSEVAGVVLPGVPMVIVGTNRHVAWGMTNLDGDVMDLVQIEVHPGRPDEYRTPSGWRRFEVAEETIEVRGEPDVTVTAQRTIWGPVAPRPLLGAKVAIRWTALDPEGVDLGLLEMDRARSVDEAALVMNAAGGPGCNVLLADRSGRVAWTVTGRLPRRRGFDGAVSVSWADGRAGWEGYLPPAALPRVVDPPSGFVVNANHRMPRGEGAPALGRDYANGYRAYRITERLREAREVTEADMLSLQLDTRAEFYGFYRDLALRALTGEAVSRRPSLAEARRAVAAWDRRADASSVGLPLLDRFRGALAREVFAAWLGASRAAEPTLELELPDIDTPLQRALSERSADLVPAPEGGWDAFVLAALEEAVAAVKAEHGGRPVDQIAWGAVSRVRIAHPLGVTPELATRLNMPDEPLPGCDVCVRLVSDTLAASERLVVSPGHEPEGILHMPAGQSGDPMSPHYRDQQRAWVDGRPLPLLAGPAARALTLVPERP</sequence>
<keyword evidence="3" id="KW-0865">Zymogen</keyword>
<dbReference type="Gene3D" id="2.30.120.10">
    <property type="match status" value="1"/>
</dbReference>
<evidence type="ECO:0000313" key="7">
    <source>
        <dbReference type="EMBL" id="AUX23895.1"/>
    </source>
</evidence>
<comment type="similarity">
    <text evidence="1">Belongs to the peptidase S45 family.</text>
</comment>
<feature type="binding site" evidence="5">
    <location>
        <position position="345"/>
    </location>
    <ligand>
        <name>Ca(2+)</name>
        <dbReference type="ChEBI" id="CHEBI:29108"/>
    </ligand>
</feature>
<dbReference type="Gene3D" id="1.10.1400.10">
    <property type="match status" value="1"/>
</dbReference>
<keyword evidence="6" id="KW-0732">Signal</keyword>
<dbReference type="PIRSF" id="PIRSF001227">
    <property type="entry name" value="Pen_acylase"/>
    <property type="match status" value="1"/>
</dbReference>
<feature type="chain" id="PRO_5020339539" evidence="6">
    <location>
        <begin position="23"/>
        <end position="799"/>
    </location>
</feature>
<feature type="active site" description="Nucleophile" evidence="4">
    <location>
        <position position="270"/>
    </location>
</feature>
<dbReference type="CDD" id="cd03747">
    <property type="entry name" value="Ntn_PGA_like"/>
    <property type="match status" value="1"/>
</dbReference>
<keyword evidence="2" id="KW-0378">Hydrolase</keyword>
<keyword evidence="5" id="KW-0106">Calcium</keyword>
<protein>
    <submittedName>
        <fullName evidence="7">Penicillin amidase</fullName>
    </submittedName>
</protein>
<dbReference type="EMBL" id="CP012670">
    <property type="protein sequence ID" value="AUX23895.1"/>
    <property type="molecule type" value="Genomic_DNA"/>
</dbReference>
<evidence type="ECO:0000256" key="5">
    <source>
        <dbReference type="PIRSR" id="PIRSR001227-2"/>
    </source>
</evidence>
<name>A0A4P2Q3J5_SORCE</name>
<dbReference type="GO" id="GO:0017000">
    <property type="term" value="P:antibiotic biosynthetic process"/>
    <property type="evidence" value="ECO:0007669"/>
    <property type="project" value="InterPro"/>
</dbReference>
<dbReference type="InterPro" id="IPR043147">
    <property type="entry name" value="Penicillin_amidase_A-knob"/>
</dbReference>